<accession>A0AAD9RSC4</accession>
<evidence type="ECO:0000313" key="3">
    <source>
        <dbReference type="Proteomes" id="UP001258017"/>
    </source>
</evidence>
<protein>
    <recommendedName>
        <fullName evidence="4">Cupin-like domain-containing protein</fullName>
    </recommendedName>
</protein>
<dbReference type="Gene3D" id="2.60.120.650">
    <property type="entry name" value="Cupin"/>
    <property type="match status" value="1"/>
</dbReference>
<dbReference type="EMBL" id="JAIFRP010000023">
    <property type="protein sequence ID" value="KAK2584936.1"/>
    <property type="molecule type" value="Genomic_DNA"/>
</dbReference>
<evidence type="ECO:0000256" key="1">
    <source>
        <dbReference type="SAM" id="Phobius"/>
    </source>
</evidence>
<dbReference type="InterPro" id="IPR050910">
    <property type="entry name" value="JMJD6_ArgDemeth/LysHydrox"/>
</dbReference>
<keyword evidence="3" id="KW-1185">Reference proteome</keyword>
<dbReference type="PANTHER" id="PTHR12480">
    <property type="entry name" value="ARGININE DEMETHYLASE AND LYSYL-HYDROXYLASE JMJD"/>
    <property type="match status" value="1"/>
</dbReference>
<organism evidence="2 3">
    <name type="scientific">Odynerus spinipes</name>
    <dbReference type="NCBI Taxonomy" id="1348599"/>
    <lineage>
        <taxon>Eukaryota</taxon>
        <taxon>Metazoa</taxon>
        <taxon>Ecdysozoa</taxon>
        <taxon>Arthropoda</taxon>
        <taxon>Hexapoda</taxon>
        <taxon>Insecta</taxon>
        <taxon>Pterygota</taxon>
        <taxon>Neoptera</taxon>
        <taxon>Endopterygota</taxon>
        <taxon>Hymenoptera</taxon>
        <taxon>Apocrita</taxon>
        <taxon>Aculeata</taxon>
        <taxon>Vespoidea</taxon>
        <taxon>Vespidae</taxon>
        <taxon>Eumeninae</taxon>
        <taxon>Odynerus</taxon>
    </lineage>
</organism>
<dbReference type="SUPFAM" id="SSF51197">
    <property type="entry name" value="Clavaminate synthase-like"/>
    <property type="match status" value="1"/>
</dbReference>
<keyword evidence="1" id="KW-1133">Transmembrane helix</keyword>
<comment type="caution">
    <text evidence="2">The sequence shown here is derived from an EMBL/GenBank/DDBJ whole genome shotgun (WGS) entry which is preliminary data.</text>
</comment>
<feature type="transmembrane region" description="Helical" evidence="1">
    <location>
        <begin position="54"/>
        <end position="75"/>
    </location>
</feature>
<name>A0AAD9RSC4_9HYME</name>
<gene>
    <name evidence="2" type="ORF">KPH14_002530</name>
</gene>
<reference evidence="2" key="2">
    <citation type="journal article" date="2023" name="Commun. Biol.">
        <title>Intrasexual cuticular hydrocarbon dimorphism in a wasp sheds light on hydrocarbon biosynthesis genes in Hymenoptera.</title>
        <authorList>
            <person name="Moris V.C."/>
            <person name="Podsiadlowski L."/>
            <person name="Martin S."/>
            <person name="Oeyen J.P."/>
            <person name="Donath A."/>
            <person name="Petersen M."/>
            <person name="Wilbrandt J."/>
            <person name="Misof B."/>
            <person name="Liedtke D."/>
            <person name="Thamm M."/>
            <person name="Scheiner R."/>
            <person name="Schmitt T."/>
            <person name="Niehuis O."/>
        </authorList>
    </citation>
    <scope>NUCLEOTIDE SEQUENCE</scope>
    <source>
        <strain evidence="2">GBR_01_08_01A</strain>
    </source>
</reference>
<proteinExistence type="predicted"/>
<reference evidence="2" key="1">
    <citation type="submission" date="2021-08" db="EMBL/GenBank/DDBJ databases">
        <authorList>
            <person name="Misof B."/>
            <person name="Oliver O."/>
            <person name="Podsiadlowski L."/>
            <person name="Donath A."/>
            <person name="Peters R."/>
            <person name="Mayer C."/>
            <person name="Rust J."/>
            <person name="Gunkel S."/>
            <person name="Lesny P."/>
            <person name="Martin S."/>
            <person name="Oeyen J.P."/>
            <person name="Petersen M."/>
            <person name="Panagiotis P."/>
            <person name="Wilbrandt J."/>
            <person name="Tanja T."/>
        </authorList>
    </citation>
    <scope>NUCLEOTIDE SEQUENCE</scope>
    <source>
        <strain evidence="2">GBR_01_08_01A</strain>
        <tissue evidence="2">Thorax + abdomen</tissue>
    </source>
</reference>
<sequence length="343" mass="40277">MANDKNNVEVVQETFLVLTEDFLKYGASIHDLRSIIATMDNIKINNNNNSNNAYYIYFKRAFIILLLSTIYALLVKYSYIDNVRKNFYEARCFVPSNYFIWEFTRPISNCDYCRNVDKPIILSNVTKEEFKLYAYSSQPIIIKNAASHWSASKVFSVDFFRNLYEKTEGAYESIEEECQFLHFESDFSSLREVFAMSEERAMNQGNEDPWYIGWKNCHPQILDAMKQFYDVPKFFPDDAEISHTNYIFMGYNQGANMHLDYISRLMWQGQILGNKIWIVAPTPECDNICKQFNFSVDTGDIILLDTRIWYHSTYIENGNFSLTVTSEYGTNGYFVNYYLPTVF</sequence>
<dbReference type="GO" id="GO:0016706">
    <property type="term" value="F:2-oxoglutarate-dependent dioxygenase activity"/>
    <property type="evidence" value="ECO:0007669"/>
    <property type="project" value="TreeGrafter"/>
</dbReference>
<dbReference type="PANTHER" id="PTHR12480:SF13">
    <property type="entry name" value="LD14533P"/>
    <property type="match status" value="1"/>
</dbReference>
<keyword evidence="1" id="KW-0812">Transmembrane</keyword>
<evidence type="ECO:0008006" key="4">
    <source>
        <dbReference type="Google" id="ProtNLM"/>
    </source>
</evidence>
<evidence type="ECO:0000313" key="2">
    <source>
        <dbReference type="EMBL" id="KAK2584936.1"/>
    </source>
</evidence>
<dbReference type="Proteomes" id="UP001258017">
    <property type="component" value="Unassembled WGS sequence"/>
</dbReference>
<dbReference type="AlphaFoldDB" id="A0AAD9RSC4"/>
<keyword evidence="1" id="KW-0472">Membrane</keyword>